<sequence length="3105" mass="330998">MIWKTTLPHFSEQKNKAKAKSLYTPFKLMFAVILTLSLNSFQVSAQSVIDVVNPNGGFSIEGDLKANIPVSNVGDWFPGGTGTGGYVFNNNGTPVDPNFSKFVSDIPTAGNNDRFLTGSKADQDPDIWKWSDNNSGAQNKGDLLHAFYHISRDETSGDQWIFVGADRVGNNGTSYIDFTFLQNEIIESDDKSVSFISTGPDAGRTVNDILLTIEYTNGGSNPKFYVYQWKEVSPNVFQYVEIINYTQATTEAYARVNTSENIDSPAGAFGYSSIAQYKFVEGAINLSAILDNLDVCNNDSIGIESIFVKTKNSDSPSADLEDYISPISVDFTIASATISYLNSPVCSDSENIQVTLEGKTGGKFSSTTGLSIDENTGEINVSLSTPGTYTVTYNYTSYTCNKQTTTSVTIIPKPDAPEFSVTQPVCGDTNGVVTISNYDNSLTYTLKNTEDDSEQQLTNASNDVAPGTYVLTVSSNNCNATAASNVVINNAPVMPDAPTGDATQNFCAIDSPTVADLLATGSNIKWYATIDSDNALNDTDTLVNGEDYFATQTGTDCESDTRLKVTVTVDDPAAPTGEATQDFCAIDTPTVADLSAAGTNIKWYAEQGDENALEATTALMANEDYFATQTIDGCESDEYLQVTADIADPAAPTGEATQDFCAIDTPTVDDLSATGTNIKWYAEQGDENALEATTALMDNEDYFATQTIDGCESDEYLQVTVDIADPAAPTGEATQDFCAIDTPTVADLSATGTNIKWYAEQGDENALEATTALMDNEDYFATQTIDGCESDEYLQVTVDIADPAAPTGEATQDFCAIDTPTVADLSATGTNIKWYAEQGDENALEATTALIDNEDYFATQTIDGCESDEYLQVTVDIADPAAPTGEATQDFCAIDTPTIADLSATGTNIKWYAEQGDENALEATTALMDNEDYFATQTIDGCESDEYLQVTVDIADPAAPTGEATQDFCAIDTPTVADLSATGTNIKWYAEQGDENALEATTALMDNEDYFATQTIDGCESDEYLQVTVDIADPAAPTGEATQDFCAIDTPTVADLSATGTNIKWYAEQGDENALEATTALMDNEDYFATQTIDGCESDEYLQVTVEIADPAAPTGEATQDFCAIDTPTVADLSATGTNIKWYAEQGDENALEATTALMDNEDYFATQTIDGCESDEYLQVTVEIADPAAPTGEATQDFCAIDTPTVADLSATGTNIKWYAEQGDENALEATTALMDNEDYFATQTIDGCESDEYLQVTVEIADPAAPTGETVQTFCFDSGATVADLSPNGNNIIWYANDATDTPLLSTETLLNEEDYYASQIVNGCESDERLMVVVEILPEITLSAETTSVTCNGEADGEITVTSDTNVTFEIFQGTENVTSQNGSLSAGFYTIVGSLASTQTDIVCTNEIVVEIKVLDNIDPEITVPESLTLEVCTPEEITADNARFPLDTDGSDDIKENFEASGYSASDDQELVSLTYTDDIQDNGNCFPVIIRTFYATDNCGGQSSDSITIKLEDNTNPTFNETLPSASLTVECDNIPDALELTAIDNCSGEIEVLYTETFEGKDDDCANEYTIIRTWSAEDCSGNDISFTQTITVEDTVAPEFDQETLPTAEITAECDNIPAAATLTATDSCAGVLEVTYTEEFNGQDDECANEYTIIRTWFAEDCAGNELEYVQTITVEDTIAPEFDQETLPKAEITIECDNIPAAATLTATDSCAGVLEVTYTEEFNGQDDECTNEYTIIRTWFTEDCAGNELEYVQTITVEDTVAPEFDQETLPTAEITVECDNIPAAATLTATDNCAGDLEVTYTEEITGQDDECANEYTIIRTWFAEDCAGNELEYVQTITVEDTVAPEFNEAIPADMSMECENLPEIPTITATDNCAENVEVEFSEISTKENETDKEYTVTRTWSASDCAGNEISGSQVITIQNTGAPSFNENLPADLTVECDAVPTAPVITATDGCVGDIEVNYTETFSGLDDECANEYMITRIWTATDDAENEVSHTQTITVVDTTAPEFDQELPESNLTVECDAVPVVVTLTASDNCSGTVEVSFEELISDKDSDDDNNYTITRSYMAADCAGNEVSFTQIITVEDTTAPVITTCPEAVTISSDDGLCSASNVELGMPTATDNCDSDLTITNDAPEVFPIGETTVNWTVTDKAGNIASCSQIVNVVDDENPVVEAIDDININSDPEVCGAIVNFETIIATDNCEIDTIEVTEGLSSGSEFPVGTTTVSITVTDVSGNTTTTSFDVNVTDNEAPEISCPSNMTVDTETGVSYATVDFDNATATDNCKVTVEQTAGPVSGSQFEIGTTTITFTATDDAGNTSECSFTITVEDNEDPTITCPADIDLTNDAGVCGAVVEFTIPEFSDNSGFATIEQTAGLEPGEVFPVGITTVSYTVTDEAGNSASCSFDVTVTDNEAPVLEEMNDITMNNDNGVCGAVIEFASVAATDNCEIESVVITEGFESGSEFPVGTTTVTYTVTDINGNVSTESFTVTVNDNEDPVISCPVSMTVSTETGVSYATVDFDNATATDNCEVSVEQTGGPVSGSQFEIGTTTVTFTATDAAGNTTECSFTVTVEDNEDPTISCPSDISQNVDAGICGAAVTFETPEGLDNSGNVTIEQTAGLGSGEVFPVGTTTVTFTATDAAGNSVDCSFTVTVADDEAPEIEDMDNITLNTEDGICGAVANFNTPGATDNCEIENVELTEGLEPGSVFPVGTTTVTYTATDNNGNTATSSFTVTVNDNEAPAIECPESITVNVDNGVTGVVVNYDAVTTTDNCEGTTIKLTSGIASGEEFPVGETTVTYTVTDASGNSTTCSFTVIVNENNPAPPAGPTVEITPATCSNPTGTITVVDAQDGLSYSIDGENYQTEGVFADLAPGTYDVVAQDEFGQLSELTTVVIEDPVAEEIELVNNGVVDLCVDDSAYDLSELFVGDFDESGVWVDVNNTGALSNGFVDPDLLALGSYTFEYQVDGNCPSTTTVSVLINDDCVVLDCSIEDIKNGISKAVTPNGDNKNDVFKVDLDLACGFTYNVKIFNRWGAKVFDAQNYQNNWDGYSDSSFSSSNQLPSGTYFYILEIREGNFEPIQGYIYLGTK</sequence>
<feature type="domain" description="HYR" evidence="3">
    <location>
        <begin position="2343"/>
        <end position="2426"/>
    </location>
</feature>
<dbReference type="GO" id="GO:0007156">
    <property type="term" value="P:homophilic cell adhesion via plasma membrane adhesion molecules"/>
    <property type="evidence" value="ECO:0007669"/>
    <property type="project" value="InterPro"/>
</dbReference>
<dbReference type="GO" id="GO:0016020">
    <property type="term" value="C:membrane"/>
    <property type="evidence" value="ECO:0007669"/>
    <property type="project" value="InterPro"/>
</dbReference>
<dbReference type="Proteomes" id="UP001139414">
    <property type="component" value="Unassembled WGS sequence"/>
</dbReference>
<dbReference type="RefSeq" id="WP_229338396.1">
    <property type="nucleotide sequence ID" value="NZ_JAJBZG010000001.1"/>
</dbReference>
<dbReference type="PANTHER" id="PTHR24273:SF32">
    <property type="entry name" value="HYALIN"/>
    <property type="match status" value="1"/>
</dbReference>
<dbReference type="InterPro" id="IPR026341">
    <property type="entry name" value="T9SS_type_B"/>
</dbReference>
<dbReference type="Gene3D" id="2.60.40.10">
    <property type="entry name" value="Immunoglobulins"/>
    <property type="match status" value="7"/>
</dbReference>
<dbReference type="InterPro" id="IPR003410">
    <property type="entry name" value="HYR_dom"/>
</dbReference>
<evidence type="ECO:0000256" key="1">
    <source>
        <dbReference type="ARBA" id="ARBA00022737"/>
    </source>
</evidence>
<dbReference type="Pfam" id="PF19081">
    <property type="entry name" value="Ig_7"/>
    <property type="match status" value="1"/>
</dbReference>
<dbReference type="EMBL" id="JAJBZG010000001">
    <property type="protein sequence ID" value="MCB7480451.1"/>
    <property type="molecule type" value="Genomic_DNA"/>
</dbReference>
<gene>
    <name evidence="4" type="ORF">LGQ90_04165</name>
</gene>
<feature type="domain" description="HYR" evidence="3">
    <location>
        <begin position="2507"/>
        <end position="2587"/>
    </location>
</feature>
<dbReference type="Pfam" id="PF13585">
    <property type="entry name" value="CHU_C"/>
    <property type="match status" value="1"/>
</dbReference>
<evidence type="ECO:0000259" key="3">
    <source>
        <dbReference type="PROSITE" id="PS50825"/>
    </source>
</evidence>
<organism evidence="4 5">
    <name type="scientific">Christiangramia sediminis</name>
    <dbReference type="NCBI Taxonomy" id="2881336"/>
    <lineage>
        <taxon>Bacteria</taxon>
        <taxon>Pseudomonadati</taxon>
        <taxon>Bacteroidota</taxon>
        <taxon>Flavobacteriia</taxon>
        <taxon>Flavobacteriales</taxon>
        <taxon>Flavobacteriaceae</taxon>
        <taxon>Christiangramia</taxon>
    </lineage>
</organism>
<keyword evidence="1" id="KW-0677">Repeat</keyword>
<accession>A0A9X1LHI0</accession>
<name>A0A9X1LHI0_9FLAO</name>
<protein>
    <submittedName>
        <fullName evidence="4">HYR domain-containing protein</fullName>
    </submittedName>
</protein>
<comment type="caution">
    <text evidence="4">The sequence shown here is derived from an EMBL/GenBank/DDBJ whole genome shotgun (WGS) entry which is preliminary data.</text>
</comment>
<feature type="domain" description="HYR" evidence="3">
    <location>
        <begin position="2588"/>
        <end position="2671"/>
    </location>
</feature>
<dbReference type="PROSITE" id="PS50268">
    <property type="entry name" value="CADHERIN_2"/>
    <property type="match status" value="1"/>
</dbReference>
<evidence type="ECO:0000259" key="2">
    <source>
        <dbReference type="PROSITE" id="PS50268"/>
    </source>
</evidence>
<dbReference type="NCBIfam" id="TIGR04131">
    <property type="entry name" value="Bac_Flav_CTERM"/>
    <property type="match status" value="1"/>
</dbReference>
<proteinExistence type="predicted"/>
<dbReference type="InterPro" id="IPR044023">
    <property type="entry name" value="Ig_7"/>
</dbReference>
<evidence type="ECO:0000313" key="5">
    <source>
        <dbReference type="Proteomes" id="UP001139414"/>
    </source>
</evidence>
<dbReference type="Pfam" id="PF23237">
    <property type="entry name" value="HYR_4C"/>
    <property type="match status" value="5"/>
</dbReference>
<dbReference type="PROSITE" id="PS50825">
    <property type="entry name" value="HYR"/>
    <property type="match status" value="7"/>
</dbReference>
<keyword evidence="5" id="KW-1185">Reference proteome</keyword>
<feature type="domain" description="HYR" evidence="3">
    <location>
        <begin position="2672"/>
        <end position="2751"/>
    </location>
</feature>
<feature type="domain" description="HYR" evidence="3">
    <location>
        <begin position="2752"/>
        <end position="2835"/>
    </location>
</feature>
<dbReference type="Pfam" id="PF02494">
    <property type="entry name" value="HYR"/>
    <property type="match status" value="9"/>
</dbReference>
<reference evidence="4" key="1">
    <citation type="submission" date="2021-10" db="EMBL/GenBank/DDBJ databases">
        <title>Gramella sp. ASW11-100T, isolated from marine sediment.</title>
        <authorList>
            <person name="Xia C."/>
        </authorList>
    </citation>
    <scope>NUCLEOTIDE SEQUENCE</scope>
    <source>
        <strain evidence="4">ASW11-100</strain>
    </source>
</reference>
<dbReference type="InterPro" id="IPR013783">
    <property type="entry name" value="Ig-like_fold"/>
</dbReference>
<feature type="domain" description="HYR" evidence="3">
    <location>
        <begin position="2262"/>
        <end position="2342"/>
    </location>
</feature>
<evidence type="ECO:0000313" key="4">
    <source>
        <dbReference type="EMBL" id="MCB7480451.1"/>
    </source>
</evidence>
<feature type="domain" description="HYR" evidence="3">
    <location>
        <begin position="2099"/>
        <end position="2181"/>
    </location>
</feature>
<dbReference type="PANTHER" id="PTHR24273">
    <property type="entry name" value="FI04643P-RELATED"/>
    <property type="match status" value="1"/>
</dbReference>
<dbReference type="InterPro" id="IPR002126">
    <property type="entry name" value="Cadherin-like_dom"/>
</dbReference>
<dbReference type="InterPro" id="IPR057078">
    <property type="entry name" value="HYR-4C"/>
</dbReference>
<feature type="domain" description="Cadherin" evidence="2">
    <location>
        <begin position="2216"/>
        <end position="2350"/>
    </location>
</feature>
<dbReference type="GO" id="GO:0005509">
    <property type="term" value="F:calcium ion binding"/>
    <property type="evidence" value="ECO:0007669"/>
    <property type="project" value="InterPro"/>
</dbReference>